<gene>
    <name evidence="7" type="ORF">EKG38_12060</name>
</gene>
<evidence type="ECO:0000256" key="5">
    <source>
        <dbReference type="SAM" id="Phobius"/>
    </source>
</evidence>
<keyword evidence="4 5" id="KW-0472">Membrane</keyword>
<dbReference type="PANTHER" id="PTHR37422">
    <property type="entry name" value="TEICHURONIC ACID BIOSYNTHESIS PROTEIN TUAE"/>
    <property type="match status" value="1"/>
</dbReference>
<feature type="transmembrane region" description="Helical" evidence="5">
    <location>
        <begin position="202"/>
        <end position="221"/>
    </location>
</feature>
<evidence type="ECO:0000256" key="2">
    <source>
        <dbReference type="ARBA" id="ARBA00022692"/>
    </source>
</evidence>
<feature type="transmembrane region" description="Helical" evidence="5">
    <location>
        <begin position="107"/>
        <end position="129"/>
    </location>
</feature>
<organism evidence="7 8">
    <name type="scientific">Shewanella canadensis</name>
    <dbReference type="NCBI Taxonomy" id="271096"/>
    <lineage>
        <taxon>Bacteria</taxon>
        <taxon>Pseudomonadati</taxon>
        <taxon>Pseudomonadota</taxon>
        <taxon>Gammaproteobacteria</taxon>
        <taxon>Alteromonadales</taxon>
        <taxon>Shewanellaceae</taxon>
        <taxon>Shewanella</taxon>
    </lineage>
</organism>
<keyword evidence="7" id="KW-0436">Ligase</keyword>
<evidence type="ECO:0000256" key="4">
    <source>
        <dbReference type="ARBA" id="ARBA00023136"/>
    </source>
</evidence>
<keyword evidence="2 5" id="KW-0812">Transmembrane</keyword>
<dbReference type="EMBL" id="RXNU01000005">
    <property type="protein sequence ID" value="RTR38883.1"/>
    <property type="molecule type" value="Genomic_DNA"/>
</dbReference>
<protein>
    <submittedName>
        <fullName evidence="7">O-antigen ligase family protein</fullName>
    </submittedName>
</protein>
<feature type="transmembrane region" description="Helical" evidence="5">
    <location>
        <begin position="381"/>
        <end position="401"/>
    </location>
</feature>
<sequence length="430" mass="48180">MKGFSMARFFKIEKKAIFCTMLIWITIAVTLVGGSSPVITSFTIAKLELLFVSAYFFIHGISSIKRICLQNFFSPSRLYLFLAICLIMSTLTNFNSDNEIESTVVSVSVIFKIIHFIFFTVLVSTLVEFALVQSEVFIYIPIAILFISVVVFLMGVGAFPSKLYDSSPLFPFARNIRYLGYLCTVGISIVVVLFMSEKSKVLNLFGFSCLIVSNCSLLVWLGGRGSLLSILAVITIYCIYLYQTGELRLKRVVPLLVLLILSVSTAYSLTCFEWNGPARFFNQGEVLQNIEDVNKLSSSRVLIWQQTLEAIGEKPWLGHGPEGYRLHPDHIFGLQPHNSILQILVTYGIIASIILLYIFVGFLKICKKQVYDLDNNYRQESVIATMVILGLAIHSLVDGTFYHSQPVFYAILAAATIISIEIKEFATNIG</sequence>
<feature type="transmembrane region" description="Helical" evidence="5">
    <location>
        <begin position="38"/>
        <end position="58"/>
    </location>
</feature>
<keyword evidence="3 5" id="KW-1133">Transmembrane helix</keyword>
<evidence type="ECO:0000313" key="7">
    <source>
        <dbReference type="EMBL" id="RTR38883.1"/>
    </source>
</evidence>
<name>A0A3S0J6D5_9GAMM</name>
<evidence type="ECO:0000256" key="3">
    <source>
        <dbReference type="ARBA" id="ARBA00022989"/>
    </source>
</evidence>
<keyword evidence="8" id="KW-1185">Reference proteome</keyword>
<proteinExistence type="predicted"/>
<evidence type="ECO:0000256" key="1">
    <source>
        <dbReference type="ARBA" id="ARBA00004141"/>
    </source>
</evidence>
<dbReference type="PANTHER" id="PTHR37422:SF13">
    <property type="entry name" value="LIPOPOLYSACCHARIDE BIOSYNTHESIS PROTEIN PA4999-RELATED"/>
    <property type="match status" value="1"/>
</dbReference>
<feature type="transmembrane region" description="Helical" evidence="5">
    <location>
        <begin position="12"/>
        <end position="32"/>
    </location>
</feature>
<evidence type="ECO:0000259" key="6">
    <source>
        <dbReference type="Pfam" id="PF04932"/>
    </source>
</evidence>
<dbReference type="RefSeq" id="WP_126520492.1">
    <property type="nucleotide sequence ID" value="NZ_RXNU01000005.1"/>
</dbReference>
<dbReference type="GO" id="GO:0016874">
    <property type="term" value="F:ligase activity"/>
    <property type="evidence" value="ECO:0007669"/>
    <property type="project" value="UniProtKB-KW"/>
</dbReference>
<feature type="transmembrane region" description="Helical" evidence="5">
    <location>
        <begin position="178"/>
        <end position="195"/>
    </location>
</feature>
<accession>A0A3S0J6D5</accession>
<dbReference type="Pfam" id="PF04932">
    <property type="entry name" value="Wzy_C"/>
    <property type="match status" value="1"/>
</dbReference>
<comment type="subcellular location">
    <subcellularLocation>
        <location evidence="1">Membrane</location>
        <topology evidence="1">Multi-pass membrane protein</topology>
    </subcellularLocation>
</comment>
<comment type="caution">
    <text evidence="7">The sequence shown here is derived from an EMBL/GenBank/DDBJ whole genome shotgun (WGS) entry which is preliminary data.</text>
</comment>
<feature type="transmembrane region" description="Helical" evidence="5">
    <location>
        <begin position="78"/>
        <end position="95"/>
    </location>
</feature>
<dbReference type="GO" id="GO:0016020">
    <property type="term" value="C:membrane"/>
    <property type="evidence" value="ECO:0007669"/>
    <property type="project" value="UniProtKB-SubCell"/>
</dbReference>
<dbReference type="InterPro" id="IPR007016">
    <property type="entry name" value="O-antigen_ligase-rel_domated"/>
</dbReference>
<dbReference type="InterPro" id="IPR051533">
    <property type="entry name" value="WaaL-like"/>
</dbReference>
<evidence type="ECO:0000313" key="8">
    <source>
        <dbReference type="Proteomes" id="UP000267448"/>
    </source>
</evidence>
<reference evidence="7 8" key="1">
    <citation type="submission" date="2018-12" db="EMBL/GenBank/DDBJ databases">
        <authorList>
            <person name="Yu L."/>
        </authorList>
    </citation>
    <scope>NUCLEOTIDE SEQUENCE [LARGE SCALE GENOMIC DNA]</scope>
    <source>
        <strain evidence="7 8">HAW-EB2</strain>
    </source>
</reference>
<feature type="transmembrane region" description="Helical" evidence="5">
    <location>
        <begin position="136"/>
        <end position="158"/>
    </location>
</feature>
<feature type="domain" description="O-antigen ligase-related" evidence="6">
    <location>
        <begin position="215"/>
        <end position="355"/>
    </location>
</feature>
<feature type="transmembrane region" description="Helical" evidence="5">
    <location>
        <begin position="340"/>
        <end position="360"/>
    </location>
</feature>
<feature type="transmembrane region" description="Helical" evidence="5">
    <location>
        <begin position="227"/>
        <end position="245"/>
    </location>
</feature>
<dbReference type="AlphaFoldDB" id="A0A3S0J6D5"/>
<feature type="transmembrane region" description="Helical" evidence="5">
    <location>
        <begin position="252"/>
        <end position="270"/>
    </location>
</feature>
<dbReference type="OrthoDB" id="5906412at2"/>
<dbReference type="Proteomes" id="UP000267448">
    <property type="component" value="Unassembled WGS sequence"/>
</dbReference>